<dbReference type="EMBL" id="VIGH01000010">
    <property type="protein sequence ID" value="TQF65778.1"/>
    <property type="molecule type" value="Genomic_DNA"/>
</dbReference>
<gene>
    <name evidence="3" type="ORF">FK531_20325</name>
</gene>
<reference evidence="3 4" key="1">
    <citation type="submission" date="2019-06" db="EMBL/GenBank/DDBJ databases">
        <title>Rhodococcus spaelei sp. nov., isolated from a cave.</title>
        <authorList>
            <person name="Lee S.D."/>
        </authorList>
    </citation>
    <scope>NUCLEOTIDE SEQUENCE [LARGE SCALE GENOMIC DNA]</scope>
    <source>
        <strain evidence="3 4">C9-5</strain>
    </source>
</reference>
<dbReference type="RefSeq" id="WP_142102706.1">
    <property type="nucleotide sequence ID" value="NZ_VIGH01000010.1"/>
</dbReference>
<evidence type="ECO:0000313" key="3">
    <source>
        <dbReference type="EMBL" id="TQF65778.1"/>
    </source>
</evidence>
<comment type="caution">
    <text evidence="3">The sequence shown here is derived from an EMBL/GenBank/DDBJ whole genome shotgun (WGS) entry which is preliminary data.</text>
</comment>
<feature type="compositionally biased region" description="Basic residues" evidence="1">
    <location>
        <begin position="299"/>
        <end position="310"/>
    </location>
</feature>
<feature type="region of interest" description="Disordered" evidence="1">
    <location>
        <begin position="299"/>
        <end position="326"/>
    </location>
</feature>
<dbReference type="OrthoDB" id="4463059at2"/>
<evidence type="ECO:0000313" key="4">
    <source>
        <dbReference type="Proteomes" id="UP000316256"/>
    </source>
</evidence>
<proteinExistence type="predicted"/>
<keyword evidence="2" id="KW-0472">Membrane</keyword>
<evidence type="ECO:0000256" key="1">
    <source>
        <dbReference type="SAM" id="MobiDB-lite"/>
    </source>
</evidence>
<feature type="transmembrane region" description="Helical" evidence="2">
    <location>
        <begin position="145"/>
        <end position="171"/>
    </location>
</feature>
<keyword evidence="4" id="KW-1185">Reference proteome</keyword>
<feature type="compositionally biased region" description="Basic and acidic residues" evidence="1">
    <location>
        <begin position="311"/>
        <end position="326"/>
    </location>
</feature>
<feature type="transmembrane region" description="Helical" evidence="2">
    <location>
        <begin position="19"/>
        <end position="40"/>
    </location>
</feature>
<name>A0A541B0D9_9NOCA</name>
<feature type="transmembrane region" description="Helical" evidence="2">
    <location>
        <begin position="106"/>
        <end position="125"/>
    </location>
</feature>
<organism evidence="3 4">
    <name type="scientific">Rhodococcus spelaei</name>
    <dbReference type="NCBI Taxonomy" id="2546320"/>
    <lineage>
        <taxon>Bacteria</taxon>
        <taxon>Bacillati</taxon>
        <taxon>Actinomycetota</taxon>
        <taxon>Actinomycetes</taxon>
        <taxon>Mycobacteriales</taxon>
        <taxon>Nocardiaceae</taxon>
        <taxon>Rhodococcus</taxon>
    </lineage>
</organism>
<evidence type="ECO:0000256" key="2">
    <source>
        <dbReference type="SAM" id="Phobius"/>
    </source>
</evidence>
<keyword evidence="2" id="KW-0812">Transmembrane</keyword>
<protein>
    <submittedName>
        <fullName evidence="3">Uncharacterized protein</fullName>
    </submittedName>
</protein>
<accession>A0A541B0D9</accession>
<dbReference type="Proteomes" id="UP000316256">
    <property type="component" value="Unassembled WGS sequence"/>
</dbReference>
<feature type="transmembrane region" description="Helical" evidence="2">
    <location>
        <begin position="52"/>
        <end position="77"/>
    </location>
</feature>
<keyword evidence="2" id="KW-1133">Transmembrane helix</keyword>
<sequence>MTGEPGAGERTWWPQDLRWGCVLVAGFMAAMALLGVWMAVEAGRSGDLAVYAVSLAMVVLSGGCAATYVRVAGLRYLRLSSRITPRRDESRGPGLEIPTSRYRWPIVVFFGAVAVLGLVLCAAAFARRGTSPDPLVPDNGFDALWLGAAGAMGLLVALAVVGFGDETVLTVHRGGVRRRTRVRKLFWGRTVDAFVPWEEIVEFVPDELVVGSTLEVRNPVIRIRTRTPRPLSERLPYDSDDETTVMAYFLVTEPNALMDLLRTLRDNPERRELLDSPQVCELLRPPPLGERFRVARRMRRGAKAARRNAPIRRDVVAPARRTDSHS</sequence>
<dbReference type="AlphaFoldDB" id="A0A541B0D9"/>